<organism evidence="4 5">
    <name type="scientific">Halanaerobium saccharolyticum subsp. saccharolyticum DSM 6643</name>
    <dbReference type="NCBI Taxonomy" id="1293054"/>
    <lineage>
        <taxon>Bacteria</taxon>
        <taxon>Bacillati</taxon>
        <taxon>Bacillota</taxon>
        <taxon>Clostridia</taxon>
        <taxon>Halanaerobiales</taxon>
        <taxon>Halanaerobiaceae</taxon>
        <taxon>Halanaerobium</taxon>
    </lineage>
</organism>
<dbReference type="RefSeq" id="WP_005488353.1">
    <property type="nucleotide sequence ID" value="NZ_CAUI01000010.1"/>
</dbReference>
<dbReference type="STRING" id="1293054.HSACCH_01006"/>
<dbReference type="eggNOG" id="COG0589">
    <property type="taxonomic scope" value="Bacteria"/>
</dbReference>
<dbReference type="Proteomes" id="UP000012063">
    <property type="component" value="Unassembled WGS sequence"/>
</dbReference>
<name>M5EDD2_9FIRM</name>
<proteinExistence type="inferred from homology"/>
<dbReference type="InterPro" id="IPR006016">
    <property type="entry name" value="UspA"/>
</dbReference>
<feature type="coiled-coil region" evidence="2">
    <location>
        <begin position="44"/>
        <end position="71"/>
    </location>
</feature>
<comment type="caution">
    <text evidence="4">The sequence shown here is derived from an EMBL/GenBank/DDBJ whole genome shotgun (WGS) entry which is preliminary data.</text>
</comment>
<dbReference type="OrthoDB" id="2112768at2"/>
<evidence type="ECO:0000256" key="1">
    <source>
        <dbReference type="ARBA" id="ARBA00008791"/>
    </source>
</evidence>
<feature type="domain" description="UspA" evidence="3">
    <location>
        <begin position="3"/>
        <end position="150"/>
    </location>
</feature>
<reference evidence="5" key="1">
    <citation type="journal article" date="2013" name="Genome Announc.">
        <title>Genome Sequence of Halanaerobium saccharolyticum subsp. saccharolyticum Strain DSM 6643T, a Halophilic Hydrogen-Producing Bacterium.</title>
        <authorList>
            <person name="Kivisto A."/>
            <person name="Larjo A."/>
            <person name="Ciranna A."/>
            <person name="Santala V."/>
            <person name="Roos C."/>
            <person name="Karp M."/>
        </authorList>
    </citation>
    <scope>NUCLEOTIDE SEQUENCE [LARGE SCALE GENOMIC DNA]</scope>
    <source>
        <strain evidence="5">DSM 6643</strain>
    </source>
</reference>
<evidence type="ECO:0000313" key="5">
    <source>
        <dbReference type="Proteomes" id="UP000012063"/>
    </source>
</evidence>
<keyword evidence="2" id="KW-0175">Coiled coil</keyword>
<evidence type="ECO:0000256" key="2">
    <source>
        <dbReference type="SAM" id="Coils"/>
    </source>
</evidence>
<dbReference type="CDD" id="cd00293">
    <property type="entry name" value="USP-like"/>
    <property type="match status" value="1"/>
</dbReference>
<dbReference type="SUPFAM" id="SSF52402">
    <property type="entry name" value="Adenine nucleotide alpha hydrolases-like"/>
    <property type="match status" value="1"/>
</dbReference>
<dbReference type="PRINTS" id="PR01438">
    <property type="entry name" value="UNVRSLSTRESS"/>
</dbReference>
<dbReference type="AlphaFoldDB" id="M5EDD2"/>
<keyword evidence="5" id="KW-1185">Reference proteome</keyword>
<dbReference type="InterPro" id="IPR006015">
    <property type="entry name" value="Universal_stress_UspA"/>
</dbReference>
<dbReference type="PANTHER" id="PTHR46268:SF6">
    <property type="entry name" value="UNIVERSAL STRESS PROTEIN UP12"/>
    <property type="match status" value="1"/>
</dbReference>
<accession>M5EDD2</accession>
<evidence type="ECO:0000313" key="4">
    <source>
        <dbReference type="EMBL" id="CCU78941.1"/>
    </source>
</evidence>
<evidence type="ECO:0000259" key="3">
    <source>
        <dbReference type="Pfam" id="PF00582"/>
    </source>
</evidence>
<dbReference type="EMBL" id="CAUI01000010">
    <property type="protein sequence ID" value="CCU78941.1"/>
    <property type="molecule type" value="Genomic_DNA"/>
</dbReference>
<comment type="similarity">
    <text evidence="1">Belongs to the universal stress protein A family.</text>
</comment>
<dbReference type="Gene3D" id="3.40.50.620">
    <property type="entry name" value="HUPs"/>
    <property type="match status" value="1"/>
</dbReference>
<gene>
    <name evidence="4" type="ORF">HSACCH_01006</name>
</gene>
<dbReference type="PANTHER" id="PTHR46268">
    <property type="entry name" value="STRESS RESPONSE PROTEIN NHAX"/>
    <property type="match status" value="1"/>
</dbReference>
<sequence length="150" mass="16661">MFKILVAVKGSESCSAVAQKAQEMALLCKGSVTFLTIISTKHKLIRSKEEFEQLNLDLEETKKETEEALKTCSTLYGQCEVELGEKGLETERVVKEGNYIGQDICNYAEENNFDLIVIADKSDKTVKDKLLGSTAEKIIKHAKTSVLVVK</sequence>
<dbReference type="Pfam" id="PF00582">
    <property type="entry name" value="Usp"/>
    <property type="match status" value="1"/>
</dbReference>
<dbReference type="InterPro" id="IPR014729">
    <property type="entry name" value="Rossmann-like_a/b/a_fold"/>
</dbReference>
<dbReference type="InParanoid" id="M5EDD2"/>
<protein>
    <recommendedName>
        <fullName evidence="3">UspA domain-containing protein</fullName>
    </recommendedName>
</protein>